<evidence type="ECO:0000256" key="1">
    <source>
        <dbReference type="SAM" id="SignalP"/>
    </source>
</evidence>
<keyword evidence="2" id="KW-0645">Protease</keyword>
<name>A0A1I4AP65_9HYPH</name>
<keyword evidence="3" id="KW-1185">Reference proteome</keyword>
<proteinExistence type="predicted"/>
<evidence type="ECO:0000313" key="2">
    <source>
        <dbReference type="EMBL" id="SFK57529.1"/>
    </source>
</evidence>
<feature type="signal peptide" evidence="1">
    <location>
        <begin position="1"/>
        <end position="24"/>
    </location>
</feature>
<dbReference type="Pfam" id="PF06037">
    <property type="entry name" value="DUF922"/>
    <property type="match status" value="1"/>
</dbReference>
<dbReference type="PIRSF" id="PIRSF010521">
    <property type="entry name" value="DUF922_bac"/>
    <property type="match status" value="1"/>
</dbReference>
<dbReference type="OrthoDB" id="9805445at2"/>
<reference evidence="2 3" key="1">
    <citation type="submission" date="2016-10" db="EMBL/GenBank/DDBJ databases">
        <authorList>
            <person name="Varghese N."/>
            <person name="Submissions S."/>
        </authorList>
    </citation>
    <scope>NUCLEOTIDE SEQUENCE [LARGE SCALE GENOMIC DNA]</scope>
    <source>
        <strain evidence="2 3">DSM 21822</strain>
    </source>
</reference>
<accession>A0A1I4AP65</accession>
<dbReference type="InterPro" id="IPR010321">
    <property type="entry name" value="DUF922"/>
</dbReference>
<gene>
    <name evidence="2" type="ORF">SAMN04488498_108160</name>
</gene>
<dbReference type="Proteomes" id="UP000323300">
    <property type="component" value="Unassembled WGS sequence"/>
</dbReference>
<protein>
    <submittedName>
        <fullName evidence="2">Predicted secreted Zn-dependent protease</fullName>
    </submittedName>
</protein>
<sequence>MRSIAWTGILTAALLAGLTGGASAGVKVTVTKASYQISGKSGATLLDAMERHGPKHGLLTRAIAQTKYTVGWNVTWAEKDGACRVKSADALLSITYTYPQVKGGMSPAMRKRWASFMSGVRKHEEWHGSLAREMVTTAERSVSGLAIANDRGCRKAQAEVKKRVSAIYAKYERRQILFDTKEHGDGGNVERLIARLKD</sequence>
<keyword evidence="1" id="KW-0732">Signal</keyword>
<dbReference type="AlphaFoldDB" id="A0A1I4AP65"/>
<evidence type="ECO:0000313" key="3">
    <source>
        <dbReference type="Proteomes" id="UP000323300"/>
    </source>
</evidence>
<dbReference type="EMBL" id="FOSL01000008">
    <property type="protein sequence ID" value="SFK57529.1"/>
    <property type="molecule type" value="Genomic_DNA"/>
</dbReference>
<feature type="chain" id="PRO_5009302518" evidence="1">
    <location>
        <begin position="25"/>
        <end position="198"/>
    </location>
</feature>
<dbReference type="GO" id="GO:0008233">
    <property type="term" value="F:peptidase activity"/>
    <property type="evidence" value="ECO:0007669"/>
    <property type="project" value="UniProtKB-KW"/>
</dbReference>
<organism evidence="2 3">
    <name type="scientific">Neomesorhizobium albiziae</name>
    <dbReference type="NCBI Taxonomy" id="335020"/>
    <lineage>
        <taxon>Bacteria</taxon>
        <taxon>Pseudomonadati</taxon>
        <taxon>Pseudomonadota</taxon>
        <taxon>Alphaproteobacteria</taxon>
        <taxon>Hyphomicrobiales</taxon>
        <taxon>Phyllobacteriaceae</taxon>
        <taxon>Neomesorhizobium</taxon>
    </lineage>
</organism>
<dbReference type="RefSeq" id="WP_149760966.1">
    <property type="nucleotide sequence ID" value="NZ_BSPE01000048.1"/>
</dbReference>
<dbReference type="GO" id="GO:0006508">
    <property type="term" value="P:proteolysis"/>
    <property type="evidence" value="ECO:0007669"/>
    <property type="project" value="UniProtKB-KW"/>
</dbReference>
<keyword evidence="2" id="KW-0378">Hydrolase</keyword>